<organism evidence="10 11">
    <name type="scientific">Sphagnum jensenii</name>
    <dbReference type="NCBI Taxonomy" id="128206"/>
    <lineage>
        <taxon>Eukaryota</taxon>
        <taxon>Viridiplantae</taxon>
        <taxon>Streptophyta</taxon>
        <taxon>Embryophyta</taxon>
        <taxon>Bryophyta</taxon>
        <taxon>Sphagnophytina</taxon>
        <taxon>Sphagnopsida</taxon>
        <taxon>Sphagnales</taxon>
        <taxon>Sphagnaceae</taxon>
        <taxon>Sphagnum</taxon>
    </lineage>
</organism>
<dbReference type="EMBL" id="OZ023704">
    <property type="protein sequence ID" value="CAK9873543.1"/>
    <property type="molecule type" value="Genomic_DNA"/>
</dbReference>
<dbReference type="Pfam" id="PF00170">
    <property type="entry name" value="bZIP_1"/>
    <property type="match status" value="1"/>
</dbReference>
<keyword evidence="6" id="KW-0804">Transcription</keyword>
<evidence type="ECO:0000256" key="7">
    <source>
        <dbReference type="ARBA" id="ARBA00023242"/>
    </source>
</evidence>
<evidence type="ECO:0000256" key="6">
    <source>
        <dbReference type="ARBA" id="ARBA00023163"/>
    </source>
</evidence>
<evidence type="ECO:0000256" key="1">
    <source>
        <dbReference type="ARBA" id="ARBA00004123"/>
    </source>
</evidence>
<evidence type="ECO:0000256" key="5">
    <source>
        <dbReference type="ARBA" id="ARBA00023125"/>
    </source>
</evidence>
<gene>
    <name evidence="10" type="ORF">CSSPJE1EN2_LOCUS16015</name>
</gene>
<evidence type="ECO:0000256" key="8">
    <source>
        <dbReference type="SAM" id="MobiDB-lite"/>
    </source>
</evidence>
<dbReference type="InterPro" id="IPR046347">
    <property type="entry name" value="bZIP_sf"/>
</dbReference>
<feature type="region of interest" description="Disordered" evidence="8">
    <location>
        <begin position="163"/>
        <end position="200"/>
    </location>
</feature>
<comment type="subcellular location">
    <subcellularLocation>
        <location evidence="2">Endoplasmic reticulum membrane</location>
        <topology evidence="2">Single-pass membrane protein</topology>
    </subcellularLocation>
    <subcellularLocation>
        <location evidence="1">Nucleus</location>
    </subcellularLocation>
</comment>
<dbReference type="PROSITE" id="PS00036">
    <property type="entry name" value="BZIP_BASIC"/>
    <property type="match status" value="1"/>
</dbReference>
<evidence type="ECO:0000256" key="4">
    <source>
        <dbReference type="ARBA" id="ARBA00023015"/>
    </source>
</evidence>
<comment type="similarity">
    <text evidence="3">Belongs to the bZIP family.</text>
</comment>
<accession>A0ABP1BDT7</accession>
<protein>
    <recommendedName>
        <fullName evidence="9">BZIP domain-containing protein</fullName>
    </recommendedName>
</protein>
<dbReference type="CDD" id="cd14704">
    <property type="entry name" value="bZIP_HY5-like"/>
    <property type="match status" value="1"/>
</dbReference>
<dbReference type="Proteomes" id="UP001497522">
    <property type="component" value="Chromosome 3"/>
</dbReference>
<evidence type="ECO:0000313" key="10">
    <source>
        <dbReference type="EMBL" id="CAK9873543.1"/>
    </source>
</evidence>
<feature type="region of interest" description="Disordered" evidence="8">
    <location>
        <begin position="228"/>
        <end position="267"/>
    </location>
</feature>
<dbReference type="PANTHER" id="PTHR47416">
    <property type="entry name" value="BASIC-LEUCINE ZIPPER TRANSCRIPTION FACTOR F-RELATED"/>
    <property type="match status" value="1"/>
</dbReference>
<keyword evidence="11" id="KW-1185">Reference proteome</keyword>
<evidence type="ECO:0000256" key="3">
    <source>
        <dbReference type="ARBA" id="ARBA00007163"/>
    </source>
</evidence>
<evidence type="ECO:0000256" key="2">
    <source>
        <dbReference type="ARBA" id="ARBA00004389"/>
    </source>
</evidence>
<evidence type="ECO:0000259" key="9">
    <source>
        <dbReference type="PROSITE" id="PS50217"/>
    </source>
</evidence>
<dbReference type="InterPro" id="IPR004827">
    <property type="entry name" value="bZIP"/>
</dbReference>
<dbReference type="PANTHER" id="PTHR47416:SF8">
    <property type="entry name" value="BASIC-LEUCINE ZIPPER TRANSCRIPTION FACTOR E-RELATED"/>
    <property type="match status" value="1"/>
</dbReference>
<keyword evidence="7" id="KW-0539">Nucleus</keyword>
<evidence type="ECO:0000313" key="11">
    <source>
        <dbReference type="Proteomes" id="UP001497522"/>
    </source>
</evidence>
<reference evidence="10" key="1">
    <citation type="submission" date="2024-03" db="EMBL/GenBank/DDBJ databases">
        <authorList>
            <consortium name="ELIXIR-Norway"/>
            <consortium name="Elixir Norway"/>
        </authorList>
    </citation>
    <scope>NUCLEOTIDE SEQUENCE</scope>
</reference>
<name>A0ABP1BDT7_9BRYO</name>
<feature type="domain" description="BZIP" evidence="9">
    <location>
        <begin position="245"/>
        <end position="308"/>
    </location>
</feature>
<dbReference type="Gene3D" id="1.20.5.170">
    <property type="match status" value="1"/>
</dbReference>
<keyword evidence="4" id="KW-0805">Transcription regulation</keyword>
<dbReference type="PROSITE" id="PS50217">
    <property type="entry name" value="BZIP"/>
    <property type="match status" value="1"/>
</dbReference>
<sequence length="480" mass="53396">MEVDGVPLVVESPGEFFWGDEEEKQEDRTFWEQALASLALPGDADRGAADGGYLDVFSDLLGGETDLFLDCGTSEEYGSPPSVEQGRRQEGYILWDGGSVVHQSTTGHEDVNCGTANRLVEDWFVPQSGTGCSQEVEEDHCLDEITLSPRFVHPETKVTNASQIEDVCERRRPSTGRKRSRAAGVGLESLDTGESGGTEEVEVNFQATPSSSGEEIADASFHNKGGAVARSNVQTPTSSPEEDGDSKRQNRLLRNRESASQSRARKKSYVKDLEVRCRMLENHVSQLQRAMTVSAMENMALRQELVRAKKLKDSGSKSGVAEPAVLESNSLPLEFLPHHSYQCPMGHQYHTGGRCHGWLLALVQLLLLTVVRESNMLQGSPQQLHEAHSSSLFWPMSHSVGFEALTSRRAIVCSAFPNPGHRRKRRRIISGLQFFEHFKALNAPVSHVRPLFKQKRYQVKRRIKRLLPGRSGRKALHWVL</sequence>
<dbReference type="SUPFAM" id="SSF57959">
    <property type="entry name" value="Leucine zipper domain"/>
    <property type="match status" value="1"/>
</dbReference>
<dbReference type="SMART" id="SM00338">
    <property type="entry name" value="BRLZ"/>
    <property type="match status" value="1"/>
</dbReference>
<proteinExistence type="inferred from homology"/>
<keyword evidence="5" id="KW-0238">DNA-binding</keyword>